<feature type="domain" description="Cep57 centrosome localisation" evidence="12">
    <location>
        <begin position="178"/>
        <end position="347"/>
    </location>
</feature>
<accession>A0A315VWK7</accession>
<feature type="compositionally biased region" description="Basic residues" evidence="10">
    <location>
        <begin position="357"/>
        <end position="369"/>
    </location>
</feature>
<dbReference type="GO" id="GO:0005874">
    <property type="term" value="C:microtubule"/>
    <property type="evidence" value="ECO:0007669"/>
    <property type="project" value="UniProtKB-KW"/>
</dbReference>
<dbReference type="Pfam" id="PF06657">
    <property type="entry name" value="Cep57_MT_bd"/>
    <property type="match status" value="1"/>
</dbReference>
<comment type="similarity">
    <text evidence="2">Belongs to the translokin family.</text>
</comment>
<organism evidence="13 14">
    <name type="scientific">Gambusia affinis</name>
    <name type="common">Western mosquitofish</name>
    <name type="synonym">Heterandria affinis</name>
    <dbReference type="NCBI Taxonomy" id="33528"/>
    <lineage>
        <taxon>Eukaryota</taxon>
        <taxon>Metazoa</taxon>
        <taxon>Chordata</taxon>
        <taxon>Craniata</taxon>
        <taxon>Vertebrata</taxon>
        <taxon>Euteleostomi</taxon>
        <taxon>Actinopterygii</taxon>
        <taxon>Neopterygii</taxon>
        <taxon>Teleostei</taxon>
        <taxon>Neoteleostei</taxon>
        <taxon>Acanthomorphata</taxon>
        <taxon>Ovalentaria</taxon>
        <taxon>Atherinomorphae</taxon>
        <taxon>Cyprinodontiformes</taxon>
        <taxon>Poeciliidae</taxon>
        <taxon>Poeciliinae</taxon>
        <taxon>Gambusia</taxon>
    </lineage>
</organism>
<dbReference type="PANTHER" id="PTHR19336">
    <property type="entry name" value="UNCHARACTERIZED DUF1167"/>
    <property type="match status" value="1"/>
</dbReference>
<feature type="region of interest" description="Disordered" evidence="10">
    <location>
        <begin position="348"/>
        <end position="375"/>
    </location>
</feature>
<evidence type="ECO:0000256" key="9">
    <source>
        <dbReference type="SAM" id="Coils"/>
    </source>
</evidence>
<evidence type="ECO:0000313" key="14">
    <source>
        <dbReference type="Proteomes" id="UP000250572"/>
    </source>
</evidence>
<keyword evidence="4" id="KW-0493">Microtubule</keyword>
<evidence type="ECO:0000256" key="1">
    <source>
        <dbReference type="ARBA" id="ARBA00004300"/>
    </source>
</evidence>
<evidence type="ECO:0000256" key="4">
    <source>
        <dbReference type="ARBA" id="ARBA00022701"/>
    </source>
</evidence>
<dbReference type="AlphaFoldDB" id="A0A315VWK7"/>
<evidence type="ECO:0000256" key="8">
    <source>
        <dbReference type="ARBA" id="ARBA00042578"/>
    </source>
</evidence>
<feature type="region of interest" description="Disordered" evidence="10">
    <location>
        <begin position="524"/>
        <end position="565"/>
    </location>
</feature>
<keyword evidence="14" id="KW-1185">Reference proteome</keyword>
<comment type="caution">
    <text evidence="13">The sequence shown here is derived from an EMBL/GenBank/DDBJ whole genome shotgun (WGS) entry which is preliminary data.</text>
</comment>
<feature type="domain" description="Cep57 centrosome microtubule-binding" evidence="11">
    <location>
        <begin position="446"/>
        <end position="518"/>
    </location>
</feature>
<keyword evidence="3" id="KW-0963">Cytoplasm</keyword>
<dbReference type="Gene3D" id="1.20.58.90">
    <property type="match status" value="1"/>
</dbReference>
<reference evidence="13 14" key="1">
    <citation type="journal article" date="2018" name="G3 (Bethesda)">
        <title>A High-Quality Reference Genome for the Invasive Mosquitofish Gambusia affinis Using a Chicago Library.</title>
        <authorList>
            <person name="Hoffberg S.L."/>
            <person name="Troendle N.J."/>
            <person name="Glenn T.C."/>
            <person name="Mahmud O."/>
            <person name="Louha S."/>
            <person name="Chalopin D."/>
            <person name="Bennetzen J.L."/>
            <person name="Mauricio R."/>
        </authorList>
    </citation>
    <scope>NUCLEOTIDE SEQUENCE [LARGE SCALE GENOMIC DNA]</scope>
    <source>
        <strain evidence="13">NE01/NJP1002.9</strain>
        <tissue evidence="13">Muscle</tissue>
    </source>
</reference>
<dbReference type="InterPro" id="IPR051756">
    <property type="entry name" value="Centrosomal_MT-associated"/>
</dbReference>
<dbReference type="InterPro" id="IPR024957">
    <property type="entry name" value="Cep57_MT-bd_dom"/>
</dbReference>
<name>A0A315VWK7_GAMAF</name>
<dbReference type="Pfam" id="PF14073">
    <property type="entry name" value="Cep57_CLD"/>
    <property type="match status" value="1"/>
</dbReference>
<proteinExistence type="inferred from homology"/>
<evidence type="ECO:0000256" key="2">
    <source>
        <dbReference type="ARBA" id="ARBA00008179"/>
    </source>
</evidence>
<sequence>MAVCLRRLASGDALPKDERSGRTCRGREPVVNGTALLKYHPGGRMMEAPPTSRTLIDSSLPLSSVFRKHFRANRNPATVERPISYEKQTCPGHLKELSAAPSDVFKRAPSGEHEEVNQDVVQILDTPSKNSYIGSYYRPPDRISLVPKHLASPLVSPLNMDQTTSSLSQSTHNIDNKAVVDALRTLQEKIRRLELERRQAERSYIQFFQGARKHQQDFTSQSRTEATLPGTAVDQKLQSAEARCKVLEKQLEYMKKMVANVKKERNILMENEVSLQKQQLSSPNNQYQQEKLEKLESQYLKLSKTQTLAEMKLSILEQKLLNEEHERKLVQEKADELQRELDVNLRLSVPPTEETRPKKKPKMTNKKTPKQNELAGNSLGLKKMPFVIGTSTSPSHSVHANVQSILHMMKHHQPQLCERVSALQRFGCSVKKNLHTDFSNSVSKPDSPPADQSLTLLSDLLLALQDELGQMSFDYQELERQTEATEEPEQREDLQGELERLAAKMEEKGAQITKLRKHQQMVHKLSRQRSEKPTVRKTSGIKLPVPSPVQDKQKAGRKGVVGQNNLQLLRETQKFRNSLKQDDLSWET</sequence>
<dbReference type="GO" id="GO:0008017">
    <property type="term" value="F:microtubule binding"/>
    <property type="evidence" value="ECO:0007669"/>
    <property type="project" value="InterPro"/>
</dbReference>
<feature type="coiled-coil region" evidence="9">
    <location>
        <begin position="461"/>
        <end position="518"/>
    </location>
</feature>
<evidence type="ECO:0000256" key="5">
    <source>
        <dbReference type="ARBA" id="ARBA00023054"/>
    </source>
</evidence>
<evidence type="ECO:0000256" key="7">
    <source>
        <dbReference type="ARBA" id="ARBA00041218"/>
    </source>
</evidence>
<dbReference type="PANTHER" id="PTHR19336:SF10">
    <property type="entry name" value="CENTROSOMAL PROTEIN CEP57L1"/>
    <property type="match status" value="1"/>
</dbReference>
<dbReference type="GO" id="GO:0043015">
    <property type="term" value="F:gamma-tubulin binding"/>
    <property type="evidence" value="ECO:0007669"/>
    <property type="project" value="InterPro"/>
</dbReference>
<evidence type="ECO:0000256" key="10">
    <source>
        <dbReference type="SAM" id="MobiDB-lite"/>
    </source>
</evidence>
<evidence type="ECO:0000256" key="3">
    <source>
        <dbReference type="ARBA" id="ARBA00022490"/>
    </source>
</evidence>
<feature type="coiled-coil region" evidence="9">
    <location>
        <begin position="176"/>
        <end position="203"/>
    </location>
</feature>
<gene>
    <name evidence="13" type="ORF">CCH79_00000407</name>
</gene>
<dbReference type="STRING" id="33528.ENSGAFP00000018426"/>
<comment type="subcellular location">
    <subcellularLocation>
        <location evidence="1">Cytoplasm</location>
        <location evidence="1">Cytoskeleton</location>
        <location evidence="1">Microtubule organizing center</location>
        <location evidence="1">Centrosome</location>
    </subcellularLocation>
</comment>
<dbReference type="Proteomes" id="UP000250572">
    <property type="component" value="Unassembled WGS sequence"/>
</dbReference>
<evidence type="ECO:0000256" key="6">
    <source>
        <dbReference type="ARBA" id="ARBA00023212"/>
    </source>
</evidence>
<dbReference type="EMBL" id="NHOQ01001000">
    <property type="protein sequence ID" value="PWA27705.1"/>
    <property type="molecule type" value="Genomic_DNA"/>
</dbReference>
<keyword evidence="5 9" id="KW-0175">Coiled coil</keyword>
<evidence type="ECO:0000259" key="12">
    <source>
        <dbReference type="Pfam" id="PF14073"/>
    </source>
</evidence>
<dbReference type="GO" id="GO:0042802">
    <property type="term" value="F:identical protein binding"/>
    <property type="evidence" value="ECO:0007669"/>
    <property type="project" value="InterPro"/>
</dbReference>
<keyword evidence="6" id="KW-0206">Cytoskeleton</keyword>
<dbReference type="InterPro" id="IPR025913">
    <property type="entry name" value="Cep57_CLD"/>
</dbReference>
<feature type="coiled-coil region" evidence="9">
    <location>
        <begin position="237"/>
        <end position="340"/>
    </location>
</feature>
<protein>
    <recommendedName>
        <fullName evidence="7">Centrosomal protein 57kDa-like protein 1</fullName>
    </recommendedName>
    <alternativeName>
        <fullName evidence="8">Cep57-related protein</fullName>
    </alternativeName>
</protein>
<dbReference type="GO" id="GO:0005813">
    <property type="term" value="C:centrosome"/>
    <property type="evidence" value="ECO:0007669"/>
    <property type="project" value="UniProtKB-SubCell"/>
</dbReference>
<evidence type="ECO:0000313" key="13">
    <source>
        <dbReference type="EMBL" id="PWA27705.1"/>
    </source>
</evidence>
<evidence type="ECO:0000259" key="11">
    <source>
        <dbReference type="Pfam" id="PF06657"/>
    </source>
</evidence>